<dbReference type="AlphaFoldDB" id="A0A1G2SHW5"/>
<sequence length="366" mass="39962">MHITCNRESIQKYVAHAERVTGKNLSLPILNSVLLIAAHKTLIIRATNLEVGVEFQIPANITKEGSVALSGSLLANTLASITDEQEVTISADKGICTIITKTKKLTIKGFLHDDFPTIPVIKDGEGFIMSSNKFTQGAKSVLMSAALSDVKPEISSVYLHQIADQVVFTATDSFRLAEKKIKQTGTTISHGVIIPVKNIIEIVRVLESTTEDINFLVTKNQISCTGKSLYITSRVVQGVYPDYEQILPKSHTTEVVLLKQDLLNTLKLSTLFSDKFHKVVVSVNPDKKICIISTKNTEVGETESNLTATLSGDPIEISLNGKHIFDCLGAIEKDSVTMEFNGSDKPAVIRGLGDNSFTYLTMPLTR</sequence>
<dbReference type="GO" id="GO:0003887">
    <property type="term" value="F:DNA-directed DNA polymerase activity"/>
    <property type="evidence" value="ECO:0007669"/>
    <property type="project" value="UniProtKB-UniRule"/>
</dbReference>
<keyword evidence="7 9" id="KW-0239">DNA-directed DNA polymerase</keyword>
<dbReference type="NCBIfam" id="TIGR00663">
    <property type="entry name" value="dnan"/>
    <property type="match status" value="1"/>
</dbReference>
<accession>A0A1G2SHW5</accession>
<comment type="similarity">
    <text evidence="2 9">Belongs to the beta sliding clamp family.</text>
</comment>
<comment type="caution">
    <text evidence="13">The sequence shown here is derived from an EMBL/GenBank/DDBJ whole genome shotgun (WGS) entry which is preliminary data.</text>
</comment>
<dbReference type="PANTHER" id="PTHR30478:SF0">
    <property type="entry name" value="BETA SLIDING CLAMP"/>
    <property type="match status" value="1"/>
</dbReference>
<evidence type="ECO:0000256" key="7">
    <source>
        <dbReference type="ARBA" id="ARBA00022932"/>
    </source>
</evidence>
<dbReference type="InterPro" id="IPR022634">
    <property type="entry name" value="DNA_polIII_beta_N"/>
</dbReference>
<dbReference type="STRING" id="1802727.A2937_00545"/>
<evidence type="ECO:0000256" key="8">
    <source>
        <dbReference type="ARBA" id="ARBA00023125"/>
    </source>
</evidence>
<evidence type="ECO:0000256" key="2">
    <source>
        <dbReference type="ARBA" id="ARBA00010752"/>
    </source>
</evidence>
<feature type="domain" description="DNA polymerase III beta sliding clamp central" evidence="11">
    <location>
        <begin position="130"/>
        <end position="242"/>
    </location>
</feature>
<dbReference type="InterPro" id="IPR022637">
    <property type="entry name" value="DNA_polIII_beta_cen"/>
</dbReference>
<dbReference type="GO" id="GO:0009360">
    <property type="term" value="C:DNA polymerase III complex"/>
    <property type="evidence" value="ECO:0007669"/>
    <property type="project" value="InterPro"/>
</dbReference>
<dbReference type="InterPro" id="IPR001001">
    <property type="entry name" value="DNA_polIII_beta"/>
</dbReference>
<evidence type="ECO:0000259" key="10">
    <source>
        <dbReference type="Pfam" id="PF00712"/>
    </source>
</evidence>
<dbReference type="GO" id="GO:0008408">
    <property type="term" value="F:3'-5' exonuclease activity"/>
    <property type="evidence" value="ECO:0007669"/>
    <property type="project" value="InterPro"/>
</dbReference>
<feature type="domain" description="DNA polymerase III beta sliding clamp C-terminal" evidence="12">
    <location>
        <begin position="245"/>
        <end position="364"/>
    </location>
</feature>
<keyword evidence="3 9" id="KW-0963">Cytoplasm</keyword>
<evidence type="ECO:0000259" key="11">
    <source>
        <dbReference type="Pfam" id="PF02767"/>
    </source>
</evidence>
<dbReference type="InterPro" id="IPR022635">
    <property type="entry name" value="DNA_polIII_beta_C"/>
</dbReference>
<gene>
    <name evidence="13" type="ORF">A2937_00545</name>
</gene>
<dbReference type="Pfam" id="PF00712">
    <property type="entry name" value="DNA_pol3_beta"/>
    <property type="match status" value="1"/>
</dbReference>
<evidence type="ECO:0000256" key="9">
    <source>
        <dbReference type="PIRNR" id="PIRNR000804"/>
    </source>
</evidence>
<dbReference type="InterPro" id="IPR046938">
    <property type="entry name" value="DNA_clamp_sf"/>
</dbReference>
<keyword evidence="4 9" id="KW-0808">Transferase</keyword>
<proteinExistence type="inferred from homology"/>
<reference evidence="13 14" key="1">
    <citation type="journal article" date="2016" name="Nat. Commun.">
        <title>Thousands of microbial genomes shed light on interconnected biogeochemical processes in an aquifer system.</title>
        <authorList>
            <person name="Anantharaman K."/>
            <person name="Brown C.T."/>
            <person name="Hug L.A."/>
            <person name="Sharon I."/>
            <person name="Castelle C.J."/>
            <person name="Probst A.J."/>
            <person name="Thomas B.C."/>
            <person name="Singh A."/>
            <person name="Wilkins M.J."/>
            <person name="Karaoz U."/>
            <person name="Brodie E.L."/>
            <person name="Williams K.H."/>
            <person name="Hubbard S.S."/>
            <person name="Banfield J.F."/>
        </authorList>
    </citation>
    <scope>NUCLEOTIDE SEQUENCE [LARGE SCALE GENOMIC DNA]</scope>
</reference>
<keyword evidence="5 9" id="KW-0548">Nucleotidyltransferase</keyword>
<feature type="domain" description="DNA polymerase III beta sliding clamp N-terminal" evidence="10">
    <location>
        <begin position="1"/>
        <end position="119"/>
    </location>
</feature>
<evidence type="ECO:0000313" key="13">
    <source>
        <dbReference type="EMBL" id="OHA83991.1"/>
    </source>
</evidence>
<comment type="subcellular location">
    <subcellularLocation>
        <location evidence="1 9">Cytoplasm</location>
    </subcellularLocation>
</comment>
<dbReference type="PANTHER" id="PTHR30478">
    <property type="entry name" value="DNA POLYMERASE III SUBUNIT BETA"/>
    <property type="match status" value="1"/>
</dbReference>
<evidence type="ECO:0000313" key="14">
    <source>
        <dbReference type="Proteomes" id="UP000177987"/>
    </source>
</evidence>
<dbReference type="Gene3D" id="3.10.150.10">
    <property type="entry name" value="DNA Polymerase III, subunit A, domain 2"/>
    <property type="match status" value="1"/>
</dbReference>
<organism evidence="13 14">
    <name type="scientific">Candidatus Yonathbacteria bacterium RIFCSPLOWO2_01_FULL_47_33b</name>
    <dbReference type="NCBI Taxonomy" id="1802727"/>
    <lineage>
        <taxon>Bacteria</taxon>
        <taxon>Candidatus Yonathiibacteriota</taxon>
    </lineage>
</organism>
<dbReference type="Proteomes" id="UP000177987">
    <property type="component" value="Unassembled WGS sequence"/>
</dbReference>
<dbReference type="Pfam" id="PF02767">
    <property type="entry name" value="DNA_pol3_beta_2"/>
    <property type="match status" value="1"/>
</dbReference>
<comment type="subunit">
    <text evidence="9">Forms a ring-shaped head-to-tail homodimer around DNA.</text>
</comment>
<evidence type="ECO:0000256" key="3">
    <source>
        <dbReference type="ARBA" id="ARBA00022490"/>
    </source>
</evidence>
<comment type="function">
    <text evidence="9">Confers DNA tethering and processivity to DNA polymerases and other proteins. Acts as a clamp, forming a ring around DNA (a reaction catalyzed by the clamp-loading complex) which diffuses in an ATP-independent manner freely and bidirectionally along dsDNA. Initially characterized for its ability to contact the catalytic subunit of DNA polymerase III (Pol III), a complex, multichain enzyme responsible for most of the replicative synthesis in bacteria; Pol III exhibits 3'-5' exonuclease proofreading activity. The beta chain is required for initiation of replication as well as for processivity of DNA replication.</text>
</comment>
<dbReference type="SUPFAM" id="SSF55979">
    <property type="entry name" value="DNA clamp"/>
    <property type="match status" value="3"/>
</dbReference>
<dbReference type="GO" id="GO:0006271">
    <property type="term" value="P:DNA strand elongation involved in DNA replication"/>
    <property type="evidence" value="ECO:0007669"/>
    <property type="project" value="TreeGrafter"/>
</dbReference>
<keyword evidence="8" id="KW-0238">DNA-binding</keyword>
<name>A0A1G2SHW5_9BACT</name>
<dbReference type="GO" id="GO:0005737">
    <property type="term" value="C:cytoplasm"/>
    <property type="evidence" value="ECO:0007669"/>
    <property type="project" value="UniProtKB-SubCell"/>
</dbReference>
<evidence type="ECO:0000256" key="4">
    <source>
        <dbReference type="ARBA" id="ARBA00022679"/>
    </source>
</evidence>
<evidence type="ECO:0000256" key="6">
    <source>
        <dbReference type="ARBA" id="ARBA00022705"/>
    </source>
</evidence>
<evidence type="ECO:0000256" key="1">
    <source>
        <dbReference type="ARBA" id="ARBA00004496"/>
    </source>
</evidence>
<evidence type="ECO:0000259" key="12">
    <source>
        <dbReference type="Pfam" id="PF02768"/>
    </source>
</evidence>
<dbReference type="Gene3D" id="3.70.10.10">
    <property type="match status" value="1"/>
</dbReference>
<dbReference type="CDD" id="cd00140">
    <property type="entry name" value="beta_clamp"/>
    <property type="match status" value="1"/>
</dbReference>
<evidence type="ECO:0000256" key="5">
    <source>
        <dbReference type="ARBA" id="ARBA00022695"/>
    </source>
</evidence>
<dbReference type="SMART" id="SM00480">
    <property type="entry name" value="POL3Bc"/>
    <property type="match status" value="1"/>
</dbReference>
<protein>
    <recommendedName>
        <fullName evidence="9">Beta sliding clamp</fullName>
    </recommendedName>
</protein>
<dbReference type="Pfam" id="PF02768">
    <property type="entry name" value="DNA_pol3_beta_3"/>
    <property type="match status" value="1"/>
</dbReference>
<dbReference type="EMBL" id="MHUW01000008">
    <property type="protein sequence ID" value="OHA83991.1"/>
    <property type="molecule type" value="Genomic_DNA"/>
</dbReference>
<keyword evidence="6 9" id="KW-0235">DNA replication</keyword>
<dbReference type="GO" id="GO:0003677">
    <property type="term" value="F:DNA binding"/>
    <property type="evidence" value="ECO:0007669"/>
    <property type="project" value="UniProtKB-UniRule"/>
</dbReference>
<dbReference type="PIRSF" id="PIRSF000804">
    <property type="entry name" value="DNA_pol_III_b"/>
    <property type="match status" value="1"/>
</dbReference>